<keyword evidence="2" id="KW-1185">Reference proteome</keyword>
<proteinExistence type="predicted"/>
<dbReference type="Proteomes" id="UP000318288">
    <property type="component" value="Unassembled WGS sequence"/>
</dbReference>
<dbReference type="AlphaFoldDB" id="A0A5C6FEF2"/>
<gene>
    <name evidence="1" type="ORF">Poly51_01340</name>
</gene>
<comment type="caution">
    <text evidence="1">The sequence shown here is derived from an EMBL/GenBank/DDBJ whole genome shotgun (WGS) entry which is preliminary data.</text>
</comment>
<evidence type="ECO:0000313" key="2">
    <source>
        <dbReference type="Proteomes" id="UP000318288"/>
    </source>
</evidence>
<name>A0A5C6FEF2_9BACT</name>
<accession>A0A5C6FEF2</accession>
<sequence length="87" mass="9949">MSSHGLIIDLLVRVSRKLYVRTWQQWPIEVLQSEQRRFDEHTDWPNDFPSKLASRDTHFHKGAIGHIGGLQGVARSTSRGLAVKLIC</sequence>
<reference evidence="1 2" key="1">
    <citation type="submission" date="2019-02" db="EMBL/GenBank/DDBJ databases">
        <title>Deep-cultivation of Planctomycetes and their phenomic and genomic characterization uncovers novel biology.</title>
        <authorList>
            <person name="Wiegand S."/>
            <person name="Jogler M."/>
            <person name="Boedeker C."/>
            <person name="Pinto D."/>
            <person name="Vollmers J."/>
            <person name="Rivas-Marin E."/>
            <person name="Kohn T."/>
            <person name="Peeters S.H."/>
            <person name="Heuer A."/>
            <person name="Rast P."/>
            <person name="Oberbeckmann S."/>
            <person name="Bunk B."/>
            <person name="Jeske O."/>
            <person name="Meyerdierks A."/>
            <person name="Storesund J.E."/>
            <person name="Kallscheuer N."/>
            <person name="Luecker S."/>
            <person name="Lage O.M."/>
            <person name="Pohl T."/>
            <person name="Merkel B.J."/>
            <person name="Hornburger P."/>
            <person name="Mueller R.-W."/>
            <person name="Bruemmer F."/>
            <person name="Labrenz M."/>
            <person name="Spormann A.M."/>
            <person name="Op Den Camp H."/>
            <person name="Overmann J."/>
            <person name="Amann R."/>
            <person name="Jetten M.S.M."/>
            <person name="Mascher T."/>
            <person name="Medema M.H."/>
            <person name="Devos D.P."/>
            <person name="Kaster A.-K."/>
            <person name="Ovreas L."/>
            <person name="Rohde M."/>
            <person name="Galperin M.Y."/>
            <person name="Jogler C."/>
        </authorList>
    </citation>
    <scope>NUCLEOTIDE SEQUENCE [LARGE SCALE GENOMIC DNA]</scope>
    <source>
        <strain evidence="1 2">Poly51</strain>
    </source>
</reference>
<organism evidence="1 2">
    <name type="scientific">Rubripirellula tenax</name>
    <dbReference type="NCBI Taxonomy" id="2528015"/>
    <lineage>
        <taxon>Bacteria</taxon>
        <taxon>Pseudomonadati</taxon>
        <taxon>Planctomycetota</taxon>
        <taxon>Planctomycetia</taxon>
        <taxon>Pirellulales</taxon>
        <taxon>Pirellulaceae</taxon>
        <taxon>Rubripirellula</taxon>
    </lineage>
</organism>
<dbReference type="EMBL" id="SJPW01000001">
    <property type="protein sequence ID" value="TWU59861.1"/>
    <property type="molecule type" value="Genomic_DNA"/>
</dbReference>
<evidence type="ECO:0000313" key="1">
    <source>
        <dbReference type="EMBL" id="TWU59861.1"/>
    </source>
</evidence>
<protein>
    <submittedName>
        <fullName evidence="1">Uncharacterized protein</fullName>
    </submittedName>
</protein>